<evidence type="ECO:0000313" key="8">
    <source>
        <dbReference type="Proteomes" id="UP000464658"/>
    </source>
</evidence>
<evidence type="ECO:0000256" key="2">
    <source>
        <dbReference type="ARBA" id="ARBA00022670"/>
    </source>
</evidence>
<sequence length="119" mass="12482">MKVLGGENGSGKYEWIIDGINYAAEQKVDIISMSLGGPSNEPALQEAIQNAVKSGVLVVCAAGNEGDGDERTEEFSYPAAYNEVIAVGSVSLARESSEFSNANKEIDLVAPGEDILSTL</sequence>
<dbReference type="SUPFAM" id="SSF52743">
    <property type="entry name" value="Subtilisin-like"/>
    <property type="match status" value="1"/>
</dbReference>
<gene>
    <name evidence="7" type="ORF">BsIDN1_23660</name>
</gene>
<dbReference type="PANTHER" id="PTHR43806:SF11">
    <property type="entry name" value="CEREVISIN-RELATED"/>
    <property type="match status" value="1"/>
</dbReference>
<keyword evidence="3" id="KW-0378">Hydrolase</keyword>
<keyword evidence="4" id="KW-0720">Serine protease</keyword>
<organism evidence="7 8">
    <name type="scientific">Bacillus safensis</name>
    <dbReference type="NCBI Taxonomy" id="561879"/>
    <lineage>
        <taxon>Bacteria</taxon>
        <taxon>Bacillati</taxon>
        <taxon>Bacillota</taxon>
        <taxon>Bacilli</taxon>
        <taxon>Bacillales</taxon>
        <taxon>Bacillaceae</taxon>
        <taxon>Bacillus</taxon>
    </lineage>
</organism>
<keyword evidence="2" id="KW-0645">Protease</keyword>
<name>A0A5S9M7A6_BACIA</name>
<dbReference type="PROSITE" id="PS51892">
    <property type="entry name" value="SUBTILASE"/>
    <property type="match status" value="1"/>
</dbReference>
<evidence type="ECO:0000259" key="6">
    <source>
        <dbReference type="Pfam" id="PF00082"/>
    </source>
</evidence>
<dbReference type="GO" id="GO:0004252">
    <property type="term" value="F:serine-type endopeptidase activity"/>
    <property type="evidence" value="ECO:0007669"/>
    <property type="project" value="InterPro"/>
</dbReference>
<comment type="similarity">
    <text evidence="1 5">Belongs to the peptidase S8 family.</text>
</comment>
<dbReference type="Proteomes" id="UP000464658">
    <property type="component" value="Chromosome"/>
</dbReference>
<feature type="domain" description="Peptidase S8/S53" evidence="6">
    <location>
        <begin position="6"/>
        <end position="113"/>
    </location>
</feature>
<comment type="caution">
    <text evidence="5">Lacks conserved residue(s) required for the propagation of feature annotation.</text>
</comment>
<dbReference type="InterPro" id="IPR000209">
    <property type="entry name" value="Peptidase_S8/S53_dom"/>
</dbReference>
<protein>
    <recommendedName>
        <fullName evidence="6">Peptidase S8/S53 domain-containing protein</fullName>
    </recommendedName>
</protein>
<dbReference type="Pfam" id="PF00082">
    <property type="entry name" value="Peptidase_S8"/>
    <property type="match status" value="1"/>
</dbReference>
<dbReference type="InterPro" id="IPR050131">
    <property type="entry name" value="Peptidase_S8_subtilisin-like"/>
</dbReference>
<accession>A0A5S9M7A6</accession>
<evidence type="ECO:0000313" key="7">
    <source>
        <dbReference type="EMBL" id="BBP88748.1"/>
    </source>
</evidence>
<reference evidence="7 8" key="1">
    <citation type="submission" date="2019-12" db="EMBL/GenBank/DDBJ databases">
        <title>Full genome sequence of a Bacillus safensis strain isolated from commercially available natto in Indonesia.</title>
        <authorList>
            <person name="Yoshida M."/>
            <person name="Uomi M."/>
            <person name="Waturangi D."/>
            <person name="Ekaputri J.J."/>
            <person name="Setiamarga D.H.E."/>
        </authorList>
    </citation>
    <scope>NUCLEOTIDE SEQUENCE [LARGE SCALE GENOMIC DNA]</scope>
    <source>
        <strain evidence="7 8">IDN1</strain>
    </source>
</reference>
<dbReference type="Gene3D" id="3.40.50.200">
    <property type="entry name" value="Peptidase S8/S53 domain"/>
    <property type="match status" value="1"/>
</dbReference>
<dbReference type="GO" id="GO:0006508">
    <property type="term" value="P:proteolysis"/>
    <property type="evidence" value="ECO:0007669"/>
    <property type="project" value="UniProtKB-KW"/>
</dbReference>
<evidence type="ECO:0000256" key="3">
    <source>
        <dbReference type="ARBA" id="ARBA00022801"/>
    </source>
</evidence>
<dbReference type="EMBL" id="AP021906">
    <property type="protein sequence ID" value="BBP88748.1"/>
    <property type="molecule type" value="Genomic_DNA"/>
</dbReference>
<dbReference type="PANTHER" id="PTHR43806">
    <property type="entry name" value="PEPTIDASE S8"/>
    <property type="match status" value="1"/>
</dbReference>
<evidence type="ECO:0000256" key="4">
    <source>
        <dbReference type="ARBA" id="ARBA00022825"/>
    </source>
</evidence>
<evidence type="ECO:0000256" key="5">
    <source>
        <dbReference type="PROSITE-ProRule" id="PRU01240"/>
    </source>
</evidence>
<dbReference type="AlphaFoldDB" id="A0A5S9M7A6"/>
<proteinExistence type="inferred from homology"/>
<evidence type="ECO:0000256" key="1">
    <source>
        <dbReference type="ARBA" id="ARBA00011073"/>
    </source>
</evidence>
<dbReference type="InterPro" id="IPR036852">
    <property type="entry name" value="Peptidase_S8/S53_dom_sf"/>
</dbReference>